<evidence type="ECO:0000256" key="1">
    <source>
        <dbReference type="SAM" id="SignalP"/>
    </source>
</evidence>
<dbReference type="PANTHER" id="PTHR36842:SF1">
    <property type="entry name" value="PROTEIN TOLB"/>
    <property type="match status" value="1"/>
</dbReference>
<dbReference type="RefSeq" id="WP_152763616.1">
    <property type="nucleotide sequence ID" value="NZ_WHLY01000002.1"/>
</dbReference>
<dbReference type="InterPro" id="IPR022409">
    <property type="entry name" value="PKD/Chitinase_dom"/>
</dbReference>
<keyword evidence="1" id="KW-0732">Signal</keyword>
<dbReference type="AlphaFoldDB" id="A0A7C9FZU1"/>
<dbReference type="InterPro" id="IPR000601">
    <property type="entry name" value="PKD_dom"/>
</dbReference>
<feature type="domain" description="PKD" evidence="2">
    <location>
        <begin position="28"/>
        <end position="108"/>
    </location>
</feature>
<evidence type="ECO:0000259" key="2">
    <source>
        <dbReference type="PROSITE" id="PS50093"/>
    </source>
</evidence>
<dbReference type="Gene3D" id="2.60.40.10">
    <property type="entry name" value="Immunoglobulins"/>
    <property type="match status" value="3"/>
</dbReference>
<proteinExistence type="predicted"/>
<name>A0A7C9FZU1_9BACT</name>
<dbReference type="EMBL" id="WHLY01000002">
    <property type="protein sequence ID" value="MPR36048.1"/>
    <property type="molecule type" value="Genomic_DNA"/>
</dbReference>
<dbReference type="PROSITE" id="PS50093">
    <property type="entry name" value="PKD"/>
    <property type="match status" value="2"/>
</dbReference>
<reference evidence="3 4" key="1">
    <citation type="submission" date="2019-10" db="EMBL/GenBank/DDBJ databases">
        <title>Draft Genome Sequence of Cytophagaceae sp. SJW1-29.</title>
        <authorList>
            <person name="Choi A."/>
        </authorList>
    </citation>
    <scope>NUCLEOTIDE SEQUENCE [LARGE SCALE GENOMIC DNA]</scope>
    <source>
        <strain evidence="3 4">SJW1-29</strain>
    </source>
</reference>
<dbReference type="SUPFAM" id="SSF49299">
    <property type="entry name" value="PKD domain"/>
    <property type="match status" value="3"/>
</dbReference>
<evidence type="ECO:0000313" key="4">
    <source>
        <dbReference type="Proteomes" id="UP000479293"/>
    </source>
</evidence>
<dbReference type="PROSITE" id="PS51257">
    <property type="entry name" value="PROKAR_LIPOPROTEIN"/>
    <property type="match status" value="1"/>
</dbReference>
<feature type="signal peptide" evidence="1">
    <location>
        <begin position="1"/>
        <end position="17"/>
    </location>
</feature>
<dbReference type="PANTHER" id="PTHR36842">
    <property type="entry name" value="PROTEIN TOLB HOMOLOG"/>
    <property type="match status" value="1"/>
</dbReference>
<comment type="caution">
    <text evidence="3">The sequence shown here is derived from an EMBL/GenBank/DDBJ whole genome shotgun (WGS) entry which is preliminary data.</text>
</comment>
<evidence type="ECO:0000313" key="3">
    <source>
        <dbReference type="EMBL" id="MPR36048.1"/>
    </source>
</evidence>
<accession>A0A7C9FZU1</accession>
<dbReference type="InterPro" id="IPR013783">
    <property type="entry name" value="Ig-like_fold"/>
</dbReference>
<dbReference type="CDD" id="cd00146">
    <property type="entry name" value="PKD"/>
    <property type="match status" value="2"/>
</dbReference>
<dbReference type="SMART" id="SM00089">
    <property type="entry name" value="PKD"/>
    <property type="match status" value="3"/>
</dbReference>
<gene>
    <name evidence="3" type="ORF">GBK04_22535</name>
</gene>
<feature type="chain" id="PRO_5028903046" evidence="1">
    <location>
        <begin position="18"/>
        <end position="278"/>
    </location>
</feature>
<organism evidence="3 4">
    <name type="scientific">Salmonirosea aquatica</name>
    <dbReference type="NCBI Taxonomy" id="2654236"/>
    <lineage>
        <taxon>Bacteria</taxon>
        <taxon>Pseudomonadati</taxon>
        <taxon>Bacteroidota</taxon>
        <taxon>Cytophagia</taxon>
        <taxon>Cytophagales</taxon>
        <taxon>Spirosomataceae</taxon>
        <taxon>Salmonirosea</taxon>
    </lineage>
</organism>
<keyword evidence="4" id="KW-1185">Reference proteome</keyword>
<protein>
    <submittedName>
        <fullName evidence="3">PKD domain-containing protein</fullName>
    </submittedName>
</protein>
<dbReference type="Proteomes" id="UP000479293">
    <property type="component" value="Unassembled WGS sequence"/>
</dbReference>
<dbReference type="FunFam" id="2.60.40.10:FF:000270">
    <property type="entry name" value="Cell surface protein"/>
    <property type="match status" value="1"/>
</dbReference>
<feature type="domain" description="PKD" evidence="2">
    <location>
        <begin position="134"/>
        <end position="188"/>
    </location>
</feature>
<dbReference type="Pfam" id="PF18911">
    <property type="entry name" value="PKD_4"/>
    <property type="match status" value="2"/>
</dbReference>
<sequence length="278" mass="30040">MSTYLKPFLYFVLVWMAAGCQLEDPTLPVAAGSASATDCTAPCTVQFTDASTGRGLYAWNYRWDFGDGTSSTEKNPSHTYTQTGTHQVTLSLSGKYGNATDSSLTVTVKGKGPVAGFTFTGGNCTAPCEVVFTNQSENATTYLWTFGDGTSSTQQNPVKTYTSAGKYKVELTASNAQGTHLKSDSVTILGPELVANFGVELDNSRTDSTKVKFINMSTNATGYQWDFGDKITSTLKDPIHWYKRLSGKDTSYAVKLKAIGIGESFKEKTMSLVIQKPE</sequence>
<dbReference type="InterPro" id="IPR035986">
    <property type="entry name" value="PKD_dom_sf"/>
</dbReference>